<name>A0ABZ1L605_9ACTN</name>
<dbReference type="EMBL" id="CP108188">
    <property type="protein sequence ID" value="WTR69915.1"/>
    <property type="molecule type" value="Genomic_DNA"/>
</dbReference>
<dbReference type="RefSeq" id="WP_406334361.1">
    <property type="nucleotide sequence ID" value="NZ_CP108188.1"/>
</dbReference>
<dbReference type="NCBIfam" id="NF047353">
    <property type="entry name" value="tube_lmo2291"/>
    <property type="match status" value="1"/>
</dbReference>
<keyword evidence="2" id="KW-1185">Reference proteome</keyword>
<dbReference type="Proteomes" id="UP001622594">
    <property type="component" value="Chromosome"/>
</dbReference>
<dbReference type="Gene3D" id="4.10.410.40">
    <property type="match status" value="1"/>
</dbReference>
<evidence type="ECO:0000313" key="1">
    <source>
        <dbReference type="EMBL" id="WTR69915.1"/>
    </source>
</evidence>
<evidence type="ECO:0000313" key="2">
    <source>
        <dbReference type="Proteomes" id="UP001622594"/>
    </source>
</evidence>
<accession>A0ABZ1L605</accession>
<evidence type="ECO:0008006" key="3">
    <source>
        <dbReference type="Google" id="ProtNLM"/>
    </source>
</evidence>
<gene>
    <name evidence="1" type="ORF">OG814_11840</name>
</gene>
<reference evidence="1 2" key="1">
    <citation type="submission" date="2022-10" db="EMBL/GenBank/DDBJ databases">
        <title>The complete genomes of actinobacterial strains from the NBC collection.</title>
        <authorList>
            <person name="Joergensen T.S."/>
            <person name="Alvarez Arevalo M."/>
            <person name="Sterndorff E.B."/>
            <person name="Faurdal D."/>
            <person name="Vuksanovic O."/>
            <person name="Mourched A.-S."/>
            <person name="Charusanti P."/>
            <person name="Shaw S."/>
            <person name="Blin K."/>
            <person name="Weber T."/>
        </authorList>
    </citation>
    <scope>NUCLEOTIDE SEQUENCE [LARGE SCALE GENOMIC DNA]</scope>
    <source>
        <strain evidence="1 2">NBC_00123</strain>
    </source>
</reference>
<sequence length="155" mass="17003">MAGNSRSIDARGWLFEVEDADTPGTWLPIAGITSWSMNPGENEEVAETTSFDSDGDYEEDVMQRGASITVEGQYRIDKTTKAQDPGQAYVDKDWSGRLGIDSHNNLRWRHETQTSWVVWDATTTPGEQAGGTNEKTGWSATFRKSGKATVAAVTP</sequence>
<protein>
    <recommendedName>
        <fullName evidence="3">Major tail protein</fullName>
    </recommendedName>
</protein>
<organism evidence="1 2">
    <name type="scientific">Streptomyces zaomyceticus</name>
    <dbReference type="NCBI Taxonomy" id="68286"/>
    <lineage>
        <taxon>Bacteria</taxon>
        <taxon>Bacillati</taxon>
        <taxon>Actinomycetota</taxon>
        <taxon>Actinomycetes</taxon>
        <taxon>Kitasatosporales</taxon>
        <taxon>Streptomycetaceae</taxon>
        <taxon>Streptomyces</taxon>
    </lineage>
</organism>
<proteinExistence type="predicted"/>